<evidence type="ECO:0000256" key="2">
    <source>
        <dbReference type="ARBA" id="ARBA00022840"/>
    </source>
</evidence>
<evidence type="ECO:0000313" key="8">
    <source>
        <dbReference type="EMBL" id="KFN05567.1"/>
    </source>
</evidence>
<dbReference type="InterPro" id="IPR027417">
    <property type="entry name" value="P-loop_NTPase"/>
</dbReference>
<evidence type="ECO:0000256" key="1">
    <source>
        <dbReference type="ARBA" id="ARBA00022741"/>
    </source>
</evidence>
<dbReference type="SMART" id="SM00382">
    <property type="entry name" value="AAA"/>
    <property type="match status" value="1"/>
</dbReference>
<evidence type="ECO:0000313" key="9">
    <source>
        <dbReference type="Proteomes" id="UP000029278"/>
    </source>
</evidence>
<name>A0A090Z4N1_PAEMA</name>
<dbReference type="NCBIfam" id="TIGR00229">
    <property type="entry name" value="sensory_box"/>
    <property type="match status" value="1"/>
</dbReference>
<dbReference type="PROSITE" id="PS00688">
    <property type="entry name" value="SIGMA54_INTERACT_3"/>
    <property type="match status" value="1"/>
</dbReference>
<dbReference type="InterPro" id="IPR000014">
    <property type="entry name" value="PAS"/>
</dbReference>
<evidence type="ECO:0000259" key="6">
    <source>
        <dbReference type="PROSITE" id="PS50045"/>
    </source>
</evidence>
<dbReference type="GeneID" id="77009161"/>
<dbReference type="Pfam" id="PF25601">
    <property type="entry name" value="AAA_lid_14"/>
    <property type="match status" value="1"/>
</dbReference>
<keyword evidence="4" id="KW-0804">Transcription</keyword>
<sequence>MWNKRELLQLPSGSLADYFFALLRSIQDGLLVIDKEGVVLFINPEYTRITGVTEAEIVGKPLLSVRPNAQLVEVMKQNKVVVGLRRKERNVEYVVDMAPIVLGGRVEGAVSICKGAVEVHELVKKLEKNSKELKRLQQGMNSLSKAKYSFEHIIGAEGDLKAVIAKAKKVARSAISVVIYGESGTGKELLAQAIHNESGRSDKPFVAVNCAAIPEALLESELFGYEEGAFTNAKRGGKLGLFELAHQGTLFLDEISELPYDIQAKLLRVLQESAIRRVGGVNELEVDVRVIAAANKDLAQMVEKGRFREDLFYRLNAFMLQLPPLRARHRDIEAIVDSMLKHEARANGEDAEAYVVEPEVMDIFARYHWPGNVRQLKNVIDYAVCMAEGNMITPRDLPDYIRQEHAERRPASQGGGSLKEAVEQAERAGIAQALKRTDNTLEGRKQAAQMLGVSLATLYNKIKKYDLEEIS</sequence>
<gene>
    <name evidence="8" type="ORF">DJ90_105</name>
</gene>
<dbReference type="Proteomes" id="UP000029278">
    <property type="component" value="Unassembled WGS sequence"/>
</dbReference>
<comment type="caution">
    <text evidence="8">The sequence shown here is derived from an EMBL/GenBank/DDBJ whole genome shotgun (WGS) entry which is preliminary data.</text>
</comment>
<protein>
    <submittedName>
        <fullName evidence="8">Sensory box protein</fullName>
    </submittedName>
</protein>
<proteinExistence type="predicted"/>
<dbReference type="InterPro" id="IPR002197">
    <property type="entry name" value="HTH_Fis"/>
</dbReference>
<dbReference type="InterPro" id="IPR025944">
    <property type="entry name" value="Sigma_54_int_dom_CS"/>
</dbReference>
<evidence type="ECO:0000256" key="3">
    <source>
        <dbReference type="ARBA" id="ARBA00023015"/>
    </source>
</evidence>
<dbReference type="PROSITE" id="PS50112">
    <property type="entry name" value="PAS"/>
    <property type="match status" value="1"/>
</dbReference>
<dbReference type="GO" id="GO:0005524">
    <property type="term" value="F:ATP binding"/>
    <property type="evidence" value="ECO:0007669"/>
    <property type="project" value="UniProtKB-KW"/>
</dbReference>
<keyword evidence="9" id="KW-1185">Reference proteome</keyword>
<dbReference type="Pfam" id="PF00158">
    <property type="entry name" value="Sigma54_activat"/>
    <property type="match status" value="1"/>
</dbReference>
<dbReference type="RefSeq" id="WP_036625544.1">
    <property type="nucleotide sequence ID" value="NZ_BGML01000002.1"/>
</dbReference>
<dbReference type="SUPFAM" id="SSF55785">
    <property type="entry name" value="PYP-like sensor domain (PAS domain)"/>
    <property type="match status" value="1"/>
</dbReference>
<dbReference type="Pfam" id="PF02954">
    <property type="entry name" value="HTH_8"/>
    <property type="match status" value="1"/>
</dbReference>
<evidence type="ECO:0000256" key="4">
    <source>
        <dbReference type="ARBA" id="ARBA00023163"/>
    </source>
</evidence>
<dbReference type="GO" id="GO:0006355">
    <property type="term" value="P:regulation of DNA-templated transcription"/>
    <property type="evidence" value="ECO:0007669"/>
    <property type="project" value="InterPro"/>
</dbReference>
<dbReference type="SUPFAM" id="SSF52540">
    <property type="entry name" value="P-loop containing nucleoside triphosphate hydrolases"/>
    <property type="match status" value="1"/>
</dbReference>
<dbReference type="PROSITE" id="PS00675">
    <property type="entry name" value="SIGMA54_INTERACT_1"/>
    <property type="match status" value="1"/>
</dbReference>
<dbReference type="Gene3D" id="3.40.50.300">
    <property type="entry name" value="P-loop containing nucleotide triphosphate hydrolases"/>
    <property type="match status" value="1"/>
</dbReference>
<dbReference type="Gene3D" id="1.10.8.60">
    <property type="match status" value="1"/>
</dbReference>
<dbReference type="PATRIC" id="fig|44252.3.peg.4355"/>
<dbReference type="FunFam" id="3.40.50.300:FF:000006">
    <property type="entry name" value="DNA-binding transcriptional regulator NtrC"/>
    <property type="match status" value="1"/>
</dbReference>
<keyword evidence="2" id="KW-0067">ATP-binding</keyword>
<dbReference type="OrthoDB" id="9771372at2"/>
<feature type="domain" description="Sigma-54 factor interaction" evidence="6">
    <location>
        <begin position="153"/>
        <end position="385"/>
    </location>
</feature>
<keyword evidence="3" id="KW-0805">Transcription regulation</keyword>
<dbReference type="InterPro" id="IPR025662">
    <property type="entry name" value="Sigma_54_int_dom_ATP-bd_1"/>
</dbReference>
<reference evidence="8 9" key="1">
    <citation type="submission" date="2014-04" db="EMBL/GenBank/DDBJ databases">
        <authorList>
            <person name="Bishop-Lilly K.A."/>
            <person name="Broomall S.M."/>
            <person name="Chain P.S."/>
            <person name="Chertkov O."/>
            <person name="Coyne S.R."/>
            <person name="Daligault H.E."/>
            <person name="Davenport K.W."/>
            <person name="Erkkila T."/>
            <person name="Frey K.G."/>
            <person name="Gibbons H.S."/>
            <person name="Gu W."/>
            <person name="Jaissle J."/>
            <person name="Johnson S.L."/>
            <person name="Koroleva G.I."/>
            <person name="Ladner J.T."/>
            <person name="Lo C.-C."/>
            <person name="Minogue T.D."/>
            <person name="Munk C."/>
            <person name="Palacios G.F."/>
            <person name="Redden C.L."/>
            <person name="Rosenzweig C.N."/>
            <person name="Scholz M.B."/>
            <person name="Teshima H."/>
            <person name="Xu Y."/>
        </authorList>
    </citation>
    <scope>NUCLEOTIDE SEQUENCE [LARGE SCALE GENOMIC DNA]</scope>
    <source>
        <strain evidence="8 9">8244</strain>
    </source>
</reference>
<dbReference type="AlphaFoldDB" id="A0A090Z4N1"/>
<dbReference type="InterPro" id="IPR058031">
    <property type="entry name" value="AAA_lid_NorR"/>
</dbReference>
<dbReference type="SUPFAM" id="SSF46689">
    <property type="entry name" value="Homeodomain-like"/>
    <property type="match status" value="1"/>
</dbReference>
<dbReference type="InterPro" id="IPR009057">
    <property type="entry name" value="Homeodomain-like_sf"/>
</dbReference>
<dbReference type="PANTHER" id="PTHR32071:SF57">
    <property type="entry name" value="C4-DICARBOXYLATE TRANSPORT TRANSCRIPTIONAL REGULATORY PROTEIN DCTD"/>
    <property type="match status" value="1"/>
</dbReference>
<evidence type="ECO:0000259" key="7">
    <source>
        <dbReference type="PROSITE" id="PS50112"/>
    </source>
</evidence>
<dbReference type="Gene3D" id="3.30.450.20">
    <property type="entry name" value="PAS domain"/>
    <property type="match status" value="1"/>
</dbReference>
<keyword evidence="1" id="KW-0547">Nucleotide-binding</keyword>
<dbReference type="Gene3D" id="1.10.10.60">
    <property type="entry name" value="Homeodomain-like"/>
    <property type="match status" value="1"/>
</dbReference>
<dbReference type="InterPro" id="IPR002078">
    <property type="entry name" value="Sigma_54_int"/>
</dbReference>
<dbReference type="InterPro" id="IPR003593">
    <property type="entry name" value="AAA+_ATPase"/>
</dbReference>
<feature type="coiled-coil region" evidence="5">
    <location>
        <begin position="116"/>
        <end position="146"/>
    </location>
</feature>
<dbReference type="SMART" id="SM00091">
    <property type="entry name" value="PAS"/>
    <property type="match status" value="1"/>
</dbReference>
<keyword evidence="5" id="KW-0175">Coiled coil</keyword>
<dbReference type="STRING" id="44252.DJ90_105"/>
<evidence type="ECO:0000256" key="5">
    <source>
        <dbReference type="SAM" id="Coils"/>
    </source>
</evidence>
<dbReference type="InterPro" id="IPR035965">
    <property type="entry name" value="PAS-like_dom_sf"/>
</dbReference>
<feature type="domain" description="PAS" evidence="7">
    <location>
        <begin position="15"/>
        <end position="63"/>
    </location>
</feature>
<dbReference type="Pfam" id="PF00989">
    <property type="entry name" value="PAS"/>
    <property type="match status" value="1"/>
</dbReference>
<dbReference type="CDD" id="cd00130">
    <property type="entry name" value="PAS"/>
    <property type="match status" value="1"/>
</dbReference>
<dbReference type="CDD" id="cd00009">
    <property type="entry name" value="AAA"/>
    <property type="match status" value="1"/>
</dbReference>
<organism evidence="8 9">
    <name type="scientific">Paenibacillus macerans</name>
    <name type="common">Bacillus macerans</name>
    <dbReference type="NCBI Taxonomy" id="44252"/>
    <lineage>
        <taxon>Bacteria</taxon>
        <taxon>Bacillati</taxon>
        <taxon>Bacillota</taxon>
        <taxon>Bacilli</taxon>
        <taxon>Bacillales</taxon>
        <taxon>Paenibacillaceae</taxon>
        <taxon>Paenibacillus</taxon>
    </lineage>
</organism>
<dbReference type="GO" id="GO:0043565">
    <property type="term" value="F:sequence-specific DNA binding"/>
    <property type="evidence" value="ECO:0007669"/>
    <property type="project" value="InterPro"/>
</dbReference>
<dbReference type="HOGENOM" id="CLU_000445_8_1_9"/>
<dbReference type="PROSITE" id="PS50045">
    <property type="entry name" value="SIGMA54_INTERACT_4"/>
    <property type="match status" value="1"/>
</dbReference>
<dbReference type="EMBL" id="JMQA01000038">
    <property type="protein sequence ID" value="KFN05567.1"/>
    <property type="molecule type" value="Genomic_DNA"/>
</dbReference>
<dbReference type="InterPro" id="IPR013767">
    <property type="entry name" value="PAS_fold"/>
</dbReference>
<accession>A0A090Z4N1</accession>
<dbReference type="PANTHER" id="PTHR32071">
    <property type="entry name" value="TRANSCRIPTIONAL REGULATORY PROTEIN"/>
    <property type="match status" value="1"/>
</dbReference>